<dbReference type="Pfam" id="PF08539">
    <property type="entry name" value="HbrB"/>
    <property type="match status" value="1"/>
</dbReference>
<dbReference type="GO" id="GO:0031932">
    <property type="term" value="C:TORC2 complex"/>
    <property type="evidence" value="ECO:0007669"/>
    <property type="project" value="TreeGrafter"/>
</dbReference>
<dbReference type="SUPFAM" id="SSF74788">
    <property type="entry name" value="Cullin repeat-like"/>
    <property type="match status" value="1"/>
</dbReference>
<feature type="compositionally biased region" description="Basic and acidic residues" evidence="2">
    <location>
        <begin position="228"/>
        <end position="252"/>
    </location>
</feature>
<dbReference type="PANTHER" id="PTHR32428">
    <property type="entry name" value="TARGET OF RAPAMYCIN COMPLEX 2 SUBUNIT BIT61-RELATED"/>
    <property type="match status" value="1"/>
</dbReference>
<proteinExistence type="inferred from homology"/>
<sequence length="308" mass="34372">MARSPVSNLGEFLRNDGSVTMVGVQRPRSPKITEKKFTFAGGKNEDWNTVSNAVTALFQRKKLAKSELSSLTEKVKSVKQEVGGSTICEWFKESLVKGMIILREDVKDKNGEVLLDKLADSWTYFFCTILPLLQAIFLDIQSREAQSTRSIALLNFRDVVVLKTKLEEAFVMDLTVPPKVAQMLLILQGVHDDLSSRNYRKLEHLISFVVSPYLSSTGLRTKPVKPSLDSKKSETEELKNKSETASHLEKKPRPFSVGSLELQSKYSADRLHETALQSGPNRRFTFAADSLNDSSHNSVFGPGTSTLT</sequence>
<evidence type="ECO:0000313" key="3">
    <source>
        <dbReference type="EMBL" id="PFX15965.1"/>
    </source>
</evidence>
<feature type="region of interest" description="Disordered" evidence="2">
    <location>
        <begin position="219"/>
        <end position="254"/>
    </location>
</feature>
<dbReference type="InterPro" id="IPR016159">
    <property type="entry name" value="Cullin_repeat-like_dom_sf"/>
</dbReference>
<organism evidence="3 4">
    <name type="scientific">Stylophora pistillata</name>
    <name type="common">Smooth cauliflower coral</name>
    <dbReference type="NCBI Taxonomy" id="50429"/>
    <lineage>
        <taxon>Eukaryota</taxon>
        <taxon>Metazoa</taxon>
        <taxon>Cnidaria</taxon>
        <taxon>Anthozoa</taxon>
        <taxon>Hexacorallia</taxon>
        <taxon>Scleractinia</taxon>
        <taxon>Astrocoeniina</taxon>
        <taxon>Pocilloporidae</taxon>
        <taxon>Stylophora</taxon>
    </lineage>
</organism>
<comment type="similarity">
    <text evidence="1">Belongs to the PROTOR family.</text>
</comment>
<evidence type="ECO:0000256" key="1">
    <source>
        <dbReference type="ARBA" id="ARBA00010453"/>
    </source>
</evidence>
<dbReference type="AlphaFoldDB" id="A0A2B4RI77"/>
<comment type="caution">
    <text evidence="3">The sequence shown here is derived from an EMBL/GenBank/DDBJ whole genome shotgun (WGS) entry which is preliminary data.</text>
</comment>
<evidence type="ECO:0000313" key="4">
    <source>
        <dbReference type="Proteomes" id="UP000225706"/>
    </source>
</evidence>
<dbReference type="Proteomes" id="UP000225706">
    <property type="component" value="Unassembled WGS sequence"/>
</dbReference>
<dbReference type="GO" id="GO:0038203">
    <property type="term" value="P:TORC2 signaling"/>
    <property type="evidence" value="ECO:0007669"/>
    <property type="project" value="TreeGrafter"/>
</dbReference>
<keyword evidence="4" id="KW-1185">Reference proteome</keyword>
<dbReference type="InterPro" id="IPR013745">
    <property type="entry name" value="Bit61/PRR5"/>
</dbReference>
<evidence type="ECO:0000256" key="2">
    <source>
        <dbReference type="SAM" id="MobiDB-lite"/>
    </source>
</evidence>
<gene>
    <name evidence="3" type="primary">PRR5</name>
    <name evidence="3" type="ORF">AWC38_SpisGene19798</name>
</gene>
<accession>A0A2B4RI77</accession>
<dbReference type="STRING" id="50429.A0A2B4RI77"/>
<dbReference type="PANTHER" id="PTHR32428:SF2">
    <property type="entry name" value="TARGET OF RAPAMYCIN COMPLEX 2 SUBUNIT BIT61-RELATED"/>
    <property type="match status" value="1"/>
</dbReference>
<dbReference type="EMBL" id="LSMT01000590">
    <property type="protein sequence ID" value="PFX15965.1"/>
    <property type="molecule type" value="Genomic_DNA"/>
</dbReference>
<dbReference type="OrthoDB" id="2290221at2759"/>
<name>A0A2B4RI77_STYPI</name>
<protein>
    <submittedName>
        <fullName evidence="3">Proline-rich protein 5</fullName>
    </submittedName>
</protein>
<reference evidence="4" key="1">
    <citation type="journal article" date="2017" name="bioRxiv">
        <title>Comparative analysis of the genomes of Stylophora pistillata and Acropora digitifera provides evidence for extensive differences between species of corals.</title>
        <authorList>
            <person name="Voolstra C.R."/>
            <person name="Li Y."/>
            <person name="Liew Y.J."/>
            <person name="Baumgarten S."/>
            <person name="Zoccola D."/>
            <person name="Flot J.-F."/>
            <person name="Tambutte S."/>
            <person name="Allemand D."/>
            <person name="Aranda M."/>
        </authorList>
    </citation>
    <scope>NUCLEOTIDE SEQUENCE [LARGE SCALE GENOMIC DNA]</scope>
</reference>